<reference evidence="2 3" key="1">
    <citation type="submission" date="2016-09" db="EMBL/GenBank/DDBJ databases">
        <title>Extensive genetic diversity and differential bi-allelic expression allows diatom success in the polar Southern Ocean.</title>
        <authorList>
            <consortium name="DOE Joint Genome Institute"/>
            <person name="Mock T."/>
            <person name="Otillar R.P."/>
            <person name="Strauss J."/>
            <person name="Dupont C."/>
            <person name="Frickenhaus S."/>
            <person name="Maumus F."/>
            <person name="Mcmullan M."/>
            <person name="Sanges R."/>
            <person name="Schmutz J."/>
            <person name="Toseland A."/>
            <person name="Valas R."/>
            <person name="Veluchamy A."/>
            <person name="Ward B.J."/>
            <person name="Allen A."/>
            <person name="Barry K."/>
            <person name="Falciatore A."/>
            <person name="Ferrante M."/>
            <person name="Fortunato A.E."/>
            <person name="Gloeckner G."/>
            <person name="Gruber A."/>
            <person name="Hipkin R."/>
            <person name="Janech M."/>
            <person name="Kroth P."/>
            <person name="Leese F."/>
            <person name="Lindquist E."/>
            <person name="Lyon B.R."/>
            <person name="Martin J."/>
            <person name="Mayer C."/>
            <person name="Parker M."/>
            <person name="Quesneville H."/>
            <person name="Raymond J."/>
            <person name="Uhlig C."/>
            <person name="Valentin K.U."/>
            <person name="Worden A.Z."/>
            <person name="Armbrust E.V."/>
            <person name="Bowler C."/>
            <person name="Green B."/>
            <person name="Moulton V."/>
            <person name="Van Oosterhout C."/>
            <person name="Grigoriev I."/>
        </authorList>
    </citation>
    <scope>NUCLEOTIDE SEQUENCE [LARGE SCALE GENOMIC DNA]</scope>
    <source>
        <strain evidence="2 3">CCMP1102</strain>
    </source>
</reference>
<dbReference type="InParanoid" id="A0A1E7FT88"/>
<accession>A0A1E7FT88</accession>
<sequence length="119" mass="12115">MTSALTTATAAATTGSSITNGVGTLVASILPSSLSLLLDNEAHTNILIATVVGVASSVEGGNVVEETAAVITTTRQVGGLINWDNPAESIGGAITLLYIVFSILAGIKYIVKDGWRPKM</sequence>
<evidence type="ECO:0000313" key="3">
    <source>
        <dbReference type="Proteomes" id="UP000095751"/>
    </source>
</evidence>
<keyword evidence="1" id="KW-0812">Transmembrane</keyword>
<dbReference type="AlphaFoldDB" id="A0A1E7FT88"/>
<dbReference type="Proteomes" id="UP000095751">
    <property type="component" value="Unassembled WGS sequence"/>
</dbReference>
<dbReference type="KEGG" id="fcy:FRACYDRAFT_234992"/>
<organism evidence="2 3">
    <name type="scientific">Fragilariopsis cylindrus CCMP1102</name>
    <dbReference type="NCBI Taxonomy" id="635003"/>
    <lineage>
        <taxon>Eukaryota</taxon>
        <taxon>Sar</taxon>
        <taxon>Stramenopiles</taxon>
        <taxon>Ochrophyta</taxon>
        <taxon>Bacillariophyta</taxon>
        <taxon>Bacillariophyceae</taxon>
        <taxon>Bacillariophycidae</taxon>
        <taxon>Bacillariales</taxon>
        <taxon>Bacillariaceae</taxon>
        <taxon>Fragilariopsis</taxon>
    </lineage>
</organism>
<keyword evidence="3" id="KW-1185">Reference proteome</keyword>
<keyword evidence="1" id="KW-0472">Membrane</keyword>
<protein>
    <submittedName>
        <fullName evidence="2">Uncharacterized protein</fullName>
    </submittedName>
</protein>
<dbReference type="EMBL" id="KV784354">
    <property type="protein sequence ID" value="OEU21368.1"/>
    <property type="molecule type" value="Genomic_DNA"/>
</dbReference>
<name>A0A1E7FT88_9STRA</name>
<feature type="transmembrane region" description="Helical" evidence="1">
    <location>
        <begin position="90"/>
        <end position="111"/>
    </location>
</feature>
<evidence type="ECO:0000256" key="1">
    <source>
        <dbReference type="SAM" id="Phobius"/>
    </source>
</evidence>
<keyword evidence="1" id="KW-1133">Transmembrane helix</keyword>
<proteinExistence type="predicted"/>
<evidence type="ECO:0000313" key="2">
    <source>
        <dbReference type="EMBL" id="OEU21368.1"/>
    </source>
</evidence>
<gene>
    <name evidence="2" type="ORF">FRACYDRAFT_234992</name>
</gene>